<dbReference type="Pfam" id="PF13458">
    <property type="entry name" value="Peripla_BP_6"/>
    <property type="match status" value="1"/>
</dbReference>
<dbReference type="InterPro" id="IPR006311">
    <property type="entry name" value="TAT_signal"/>
</dbReference>
<dbReference type="InterPro" id="IPR028082">
    <property type="entry name" value="Peripla_BP_I"/>
</dbReference>
<comment type="similarity">
    <text evidence="1">Belongs to the leucine-binding protein family.</text>
</comment>
<evidence type="ECO:0000259" key="4">
    <source>
        <dbReference type="Pfam" id="PF13458"/>
    </source>
</evidence>
<gene>
    <name evidence="5" type="ORF">EV666_110124</name>
</gene>
<dbReference type="PROSITE" id="PS51318">
    <property type="entry name" value="TAT"/>
    <property type="match status" value="1"/>
</dbReference>
<feature type="signal peptide" evidence="3">
    <location>
        <begin position="1"/>
        <end position="35"/>
    </location>
</feature>
<organism evidence="5 6">
    <name type="scientific">Camelimonas lactis</name>
    <dbReference type="NCBI Taxonomy" id="659006"/>
    <lineage>
        <taxon>Bacteria</taxon>
        <taxon>Pseudomonadati</taxon>
        <taxon>Pseudomonadota</taxon>
        <taxon>Alphaproteobacteria</taxon>
        <taxon>Hyphomicrobiales</taxon>
        <taxon>Chelatococcaceae</taxon>
        <taxon>Camelimonas</taxon>
    </lineage>
</organism>
<dbReference type="SUPFAM" id="SSF53822">
    <property type="entry name" value="Periplasmic binding protein-like I"/>
    <property type="match status" value="1"/>
</dbReference>
<keyword evidence="2 3" id="KW-0732">Signal</keyword>
<dbReference type="RefSeq" id="WP_245514385.1">
    <property type="nucleotide sequence ID" value="NZ_JBHUNN010000002.1"/>
</dbReference>
<protein>
    <submittedName>
        <fullName evidence="5">ABC-type branched-subunit amino acid transport system substrate-binding protein</fullName>
    </submittedName>
</protein>
<dbReference type="PANTHER" id="PTHR47235:SF1">
    <property type="entry name" value="BLR6548 PROTEIN"/>
    <property type="match status" value="1"/>
</dbReference>
<evidence type="ECO:0000313" key="5">
    <source>
        <dbReference type="EMBL" id="TCO12085.1"/>
    </source>
</evidence>
<evidence type="ECO:0000256" key="3">
    <source>
        <dbReference type="SAM" id="SignalP"/>
    </source>
</evidence>
<comment type="caution">
    <text evidence="5">The sequence shown here is derived from an EMBL/GenBank/DDBJ whole genome shotgun (WGS) entry which is preliminary data.</text>
</comment>
<dbReference type="InterPro" id="IPR028081">
    <property type="entry name" value="Leu-bd"/>
</dbReference>
<dbReference type="CDD" id="cd06343">
    <property type="entry name" value="PBP1_ABC_ligand_binding-like"/>
    <property type="match status" value="1"/>
</dbReference>
<dbReference type="Gene3D" id="3.40.50.2300">
    <property type="match status" value="2"/>
</dbReference>
<dbReference type="Proteomes" id="UP000294881">
    <property type="component" value="Unassembled WGS sequence"/>
</dbReference>
<dbReference type="EMBL" id="SLWL01000010">
    <property type="protein sequence ID" value="TCO12085.1"/>
    <property type="molecule type" value="Genomic_DNA"/>
</dbReference>
<dbReference type="AlphaFoldDB" id="A0A4R2GQJ4"/>
<evidence type="ECO:0000256" key="1">
    <source>
        <dbReference type="ARBA" id="ARBA00010062"/>
    </source>
</evidence>
<proteinExistence type="inferred from homology"/>
<feature type="chain" id="PRO_5020649088" evidence="3">
    <location>
        <begin position="36"/>
        <end position="408"/>
    </location>
</feature>
<keyword evidence="6" id="KW-1185">Reference proteome</keyword>
<reference evidence="5 6" key="1">
    <citation type="submission" date="2019-03" db="EMBL/GenBank/DDBJ databases">
        <title>Genomic Encyclopedia of Type Strains, Phase IV (KMG-IV): sequencing the most valuable type-strain genomes for metagenomic binning, comparative biology and taxonomic classification.</title>
        <authorList>
            <person name="Goeker M."/>
        </authorList>
    </citation>
    <scope>NUCLEOTIDE SEQUENCE [LARGE SCALE GENOMIC DNA]</scope>
    <source>
        <strain evidence="5 6">DSM 22958</strain>
    </source>
</reference>
<evidence type="ECO:0000313" key="6">
    <source>
        <dbReference type="Proteomes" id="UP000294881"/>
    </source>
</evidence>
<accession>A0A4R2GQJ4</accession>
<dbReference type="PANTHER" id="PTHR47235">
    <property type="entry name" value="BLR6548 PROTEIN"/>
    <property type="match status" value="1"/>
</dbReference>
<evidence type="ECO:0000256" key="2">
    <source>
        <dbReference type="ARBA" id="ARBA00022729"/>
    </source>
</evidence>
<sequence>MNAASRHAPLMSRRRALLVAGAATWIAAGLGGAAAAETGEIRIGQTMPFSGVASAYGIIGQVEGAYLRKINAEQGGVNGRKVNLISLDDAYSPPKTVEQTRKLVEQENVLAVFGSVGTPTNLAVHKYLNSRKVPHLFVSSGASFWNQPEKYPWTIGWQIDYESEGKVYGKYVLKEKPDAKVAILYQHDDSGRDYIRGFKEGLGENAKKMIVAEASYQITDPTVDSQVIALRNSGADVLFTHATPKFGAQAIRKIYEIGWKPLHILSSTTNTIAGTLKPAGFEKSQGVVSGFLIKDPGDPTWKDDPEVRDYLTFMKTYAPNLDAYDTWAVWGYTMAQGLVQTLRQAGQDVTPENIMKQARNLNFKPAMTLPGIVAKTGPNRNVPIQAMQLARFEGDRWKLSGEVIAVAE</sequence>
<name>A0A4R2GQJ4_9HYPH</name>
<feature type="domain" description="Leucine-binding protein" evidence="4">
    <location>
        <begin position="40"/>
        <end position="393"/>
    </location>
</feature>